<gene>
    <name evidence="2" type="ORF">GCM10009802_05350</name>
</gene>
<organism evidence="2 3">
    <name type="scientific">Streptomyces synnematoformans</name>
    <dbReference type="NCBI Taxonomy" id="415721"/>
    <lineage>
        <taxon>Bacteria</taxon>
        <taxon>Bacillati</taxon>
        <taxon>Actinomycetota</taxon>
        <taxon>Actinomycetes</taxon>
        <taxon>Kitasatosporales</taxon>
        <taxon>Streptomycetaceae</taxon>
        <taxon>Streptomyces</taxon>
    </lineage>
</organism>
<evidence type="ECO:0000313" key="3">
    <source>
        <dbReference type="Proteomes" id="UP001500443"/>
    </source>
</evidence>
<name>A0ABN2XCP6_9ACTN</name>
<proteinExistence type="predicted"/>
<dbReference type="Proteomes" id="UP001500443">
    <property type="component" value="Unassembled WGS sequence"/>
</dbReference>
<evidence type="ECO:0000313" key="2">
    <source>
        <dbReference type="EMBL" id="GAA2109134.1"/>
    </source>
</evidence>
<sequence length="137" mass="15520">MPSAPQRQTARKFSKISASACDFAQLPTDVRHKRTGEHPERFGLPETGSPQEPITGPVYRFDPESDSMTKWPEYYDGSWLILERSQNWWREVRLRQDAHAGNAVLRVNDDSPPLSRGWSLHGPLGRLLGGVLPALMR</sequence>
<reference evidence="2 3" key="1">
    <citation type="journal article" date="2019" name="Int. J. Syst. Evol. Microbiol.">
        <title>The Global Catalogue of Microorganisms (GCM) 10K type strain sequencing project: providing services to taxonomists for standard genome sequencing and annotation.</title>
        <authorList>
            <consortium name="The Broad Institute Genomics Platform"/>
            <consortium name="The Broad Institute Genome Sequencing Center for Infectious Disease"/>
            <person name="Wu L."/>
            <person name="Ma J."/>
        </authorList>
    </citation>
    <scope>NUCLEOTIDE SEQUENCE [LARGE SCALE GENOMIC DNA]</scope>
    <source>
        <strain evidence="2 3">JCM 15481</strain>
    </source>
</reference>
<accession>A0ABN2XCP6</accession>
<keyword evidence="3" id="KW-1185">Reference proteome</keyword>
<comment type="caution">
    <text evidence="2">The sequence shown here is derived from an EMBL/GenBank/DDBJ whole genome shotgun (WGS) entry which is preliminary data.</text>
</comment>
<evidence type="ECO:0000256" key="1">
    <source>
        <dbReference type="SAM" id="MobiDB-lite"/>
    </source>
</evidence>
<protein>
    <submittedName>
        <fullName evidence="2">Uncharacterized protein</fullName>
    </submittedName>
</protein>
<feature type="region of interest" description="Disordered" evidence="1">
    <location>
        <begin position="27"/>
        <end position="56"/>
    </location>
</feature>
<dbReference type="EMBL" id="BAAAPF010000005">
    <property type="protein sequence ID" value="GAA2109134.1"/>
    <property type="molecule type" value="Genomic_DNA"/>
</dbReference>